<organism evidence="4 5">
    <name type="scientific">Hydrogeniiclostridium mannosilyticum</name>
    <dbReference type="NCBI Taxonomy" id="2764322"/>
    <lineage>
        <taxon>Bacteria</taxon>
        <taxon>Bacillati</taxon>
        <taxon>Bacillota</taxon>
        <taxon>Clostridia</taxon>
        <taxon>Eubacteriales</taxon>
        <taxon>Acutalibacteraceae</taxon>
        <taxon>Hydrogeniiclostridium</taxon>
    </lineage>
</organism>
<keyword evidence="2 3" id="KW-0663">Pyridoxal phosphate</keyword>
<name>A0A328UM10_9FIRM</name>
<dbReference type="EMBL" id="QLYR01000002">
    <property type="protein sequence ID" value="RAQ29945.1"/>
    <property type="molecule type" value="Genomic_DNA"/>
</dbReference>
<feature type="modified residue" description="N6-(pyridoxal phosphate)lysine" evidence="2">
    <location>
        <position position="191"/>
    </location>
</feature>
<dbReference type="Gene3D" id="3.90.1150.10">
    <property type="entry name" value="Aspartate Aminotransferase, domain 1"/>
    <property type="match status" value="1"/>
</dbReference>
<feature type="active site" description="Proton acceptor" evidence="1">
    <location>
        <position position="191"/>
    </location>
</feature>
<dbReference type="Pfam" id="PF01041">
    <property type="entry name" value="DegT_DnrJ_EryC1"/>
    <property type="match status" value="1"/>
</dbReference>
<protein>
    <submittedName>
        <fullName evidence="4">Aminotransferase DegT</fullName>
    </submittedName>
</protein>
<comment type="caution">
    <text evidence="4">The sequence shown here is derived from an EMBL/GenBank/DDBJ whole genome shotgun (WGS) entry which is preliminary data.</text>
</comment>
<evidence type="ECO:0000313" key="5">
    <source>
        <dbReference type="Proteomes" id="UP000249377"/>
    </source>
</evidence>
<dbReference type="GO" id="GO:0000271">
    <property type="term" value="P:polysaccharide biosynthetic process"/>
    <property type="evidence" value="ECO:0007669"/>
    <property type="project" value="TreeGrafter"/>
</dbReference>
<keyword evidence="5" id="KW-1185">Reference proteome</keyword>
<dbReference type="InterPro" id="IPR015421">
    <property type="entry name" value="PyrdxlP-dep_Trfase_major"/>
</dbReference>
<dbReference type="PIRSF" id="PIRSF000390">
    <property type="entry name" value="PLP_StrS"/>
    <property type="match status" value="1"/>
</dbReference>
<dbReference type="InterPro" id="IPR000653">
    <property type="entry name" value="DegT/StrS_aminotransferase"/>
</dbReference>
<keyword evidence="4" id="KW-0032">Aminotransferase</keyword>
<dbReference type="Gene3D" id="3.40.640.10">
    <property type="entry name" value="Type I PLP-dependent aspartate aminotransferase-like (Major domain)"/>
    <property type="match status" value="1"/>
</dbReference>
<evidence type="ECO:0000313" key="4">
    <source>
        <dbReference type="EMBL" id="RAQ29945.1"/>
    </source>
</evidence>
<proteinExistence type="inferred from homology"/>
<dbReference type="PANTHER" id="PTHR30244">
    <property type="entry name" value="TRANSAMINASE"/>
    <property type="match status" value="1"/>
</dbReference>
<dbReference type="CDD" id="cd00616">
    <property type="entry name" value="AHBA_syn"/>
    <property type="match status" value="1"/>
</dbReference>
<sequence length="373" mass="39976">MAYNDLSAQYQHLKKEIDAGIAAVIEHTQFISGPQVEELEQALCRYTGRRYCVTVSSGTAALLMALMALGIGPGDAVFVPDFTFFATSEAVSLLGAEPVFCDVLADTFNLDPESLRAQVRRAKKAGRLKPRAVIAVDLYGLPADYPAIEAVCREEGLILIEDAAQGFGGELAGRKACGFGKLSCTSFFPAKPLGCYGDGGAVFTDEEPLYRLLCSLRVHGKGADKYENIRLGLNARLDTLQAAVLLPKLAAFDAENETRNRAAALYSSLLAGSAFSPPGVPAGYRSSWAQYTVRAGSEEERAAARSRLEAAEIPTMVYYPVPLHLQKAYAGLGGKAGDCPVAERLCKTVFSLPMHGYLAPEAVRQVAAALLRR</sequence>
<evidence type="ECO:0000256" key="3">
    <source>
        <dbReference type="RuleBase" id="RU004508"/>
    </source>
</evidence>
<dbReference type="GO" id="GO:0008483">
    <property type="term" value="F:transaminase activity"/>
    <property type="evidence" value="ECO:0007669"/>
    <property type="project" value="UniProtKB-KW"/>
</dbReference>
<evidence type="ECO:0000256" key="1">
    <source>
        <dbReference type="PIRSR" id="PIRSR000390-1"/>
    </source>
</evidence>
<dbReference type="Proteomes" id="UP000249377">
    <property type="component" value="Unassembled WGS sequence"/>
</dbReference>
<dbReference type="InterPro" id="IPR015424">
    <property type="entry name" value="PyrdxlP-dep_Trfase"/>
</dbReference>
<dbReference type="GO" id="GO:0030170">
    <property type="term" value="F:pyridoxal phosphate binding"/>
    <property type="evidence" value="ECO:0007669"/>
    <property type="project" value="TreeGrafter"/>
</dbReference>
<dbReference type="PANTHER" id="PTHR30244:SF42">
    <property type="entry name" value="UDP-2-ACETAMIDO-2-DEOXY-3-OXO-D-GLUCURONATE AMINOTRANSFERASE"/>
    <property type="match status" value="1"/>
</dbReference>
<reference evidence="4 5" key="1">
    <citation type="submission" date="2018-06" db="EMBL/GenBank/DDBJ databases">
        <title>Noncontiguous genome sequence of Ruminococcaceae bacterium ASD2818.</title>
        <authorList>
            <person name="Chaplin A.V."/>
            <person name="Sokolova S.R."/>
            <person name="Kochetkova T.O."/>
            <person name="Goltsov A.Y."/>
            <person name="Trofimov D.Y."/>
            <person name="Efimov B.A."/>
        </authorList>
    </citation>
    <scope>NUCLEOTIDE SEQUENCE [LARGE SCALE GENOMIC DNA]</scope>
    <source>
        <strain evidence="4 5">ASD2818</strain>
    </source>
</reference>
<dbReference type="AlphaFoldDB" id="A0A328UM10"/>
<gene>
    <name evidence="4" type="ORF">DPQ25_06330</name>
</gene>
<evidence type="ECO:0000256" key="2">
    <source>
        <dbReference type="PIRSR" id="PIRSR000390-2"/>
    </source>
</evidence>
<dbReference type="InterPro" id="IPR015422">
    <property type="entry name" value="PyrdxlP-dep_Trfase_small"/>
</dbReference>
<dbReference type="SUPFAM" id="SSF53383">
    <property type="entry name" value="PLP-dependent transferases"/>
    <property type="match status" value="1"/>
</dbReference>
<accession>A0A328UM10</accession>
<keyword evidence="4" id="KW-0808">Transferase</keyword>
<comment type="similarity">
    <text evidence="3">Belongs to the DegT/DnrJ/EryC1 family.</text>
</comment>